<name>A0AA95HBG7_9GAMM</name>
<keyword evidence="7 15" id="KW-0378">Hydrolase</keyword>
<evidence type="ECO:0000256" key="11">
    <source>
        <dbReference type="ARBA" id="ARBA00075356"/>
    </source>
</evidence>
<dbReference type="InterPro" id="IPR052433">
    <property type="entry name" value="X-Pro_dipept-like"/>
</dbReference>
<evidence type="ECO:0000256" key="5">
    <source>
        <dbReference type="ARBA" id="ARBA00022670"/>
    </source>
</evidence>
<comment type="catalytic activity">
    <reaction evidence="1">
        <text>Release of any N-terminal amino acid, including proline, that is linked to proline, even from a dipeptide or tripeptide.</text>
        <dbReference type="EC" id="3.4.11.9"/>
    </reaction>
</comment>
<dbReference type="GO" id="GO:0006508">
    <property type="term" value="P:proteolysis"/>
    <property type="evidence" value="ECO:0007669"/>
    <property type="project" value="UniProtKB-KW"/>
</dbReference>
<evidence type="ECO:0000256" key="9">
    <source>
        <dbReference type="ARBA" id="ARBA00023211"/>
    </source>
</evidence>
<dbReference type="PROSITE" id="PS00491">
    <property type="entry name" value="PROLINE_PEPTIDASE"/>
    <property type="match status" value="1"/>
</dbReference>
<dbReference type="InterPro" id="IPR000994">
    <property type="entry name" value="Pept_M24"/>
</dbReference>
<dbReference type="Proteomes" id="UP001300672">
    <property type="component" value="Chromosome"/>
</dbReference>
<evidence type="ECO:0000256" key="8">
    <source>
        <dbReference type="ARBA" id="ARBA00023049"/>
    </source>
</evidence>
<dbReference type="EMBL" id="CP124755">
    <property type="protein sequence ID" value="WGZ91969.1"/>
    <property type="molecule type" value="Genomic_DNA"/>
</dbReference>
<dbReference type="Pfam" id="PF05195">
    <property type="entry name" value="AMP_N"/>
    <property type="match status" value="1"/>
</dbReference>
<evidence type="ECO:0000256" key="12">
    <source>
        <dbReference type="ARBA" id="ARBA00081411"/>
    </source>
</evidence>
<protein>
    <recommendedName>
        <fullName evidence="10">Xaa-Pro aminopeptidase</fullName>
        <ecNumber evidence="4">3.4.11.9</ecNumber>
    </recommendedName>
    <alternativeName>
        <fullName evidence="11">Aminopeptidase P II</fullName>
    </alternativeName>
    <alternativeName>
        <fullName evidence="12">X-Pro aminopeptidase</fullName>
    </alternativeName>
</protein>
<dbReference type="PANTHER" id="PTHR43226">
    <property type="entry name" value="XAA-PRO AMINOPEPTIDASE 3"/>
    <property type="match status" value="1"/>
</dbReference>
<reference evidence="15" key="2">
    <citation type="submission" date="2023-04" db="EMBL/GenBank/DDBJ databases">
        <authorList>
            <person name="Beletskiy A.V."/>
            <person name="Mardanov A.V."/>
            <person name="Ravin N.V."/>
        </authorList>
    </citation>
    <scope>NUCLEOTIDE SEQUENCE</scope>
    <source>
        <strain evidence="15">GKL-01</strain>
    </source>
</reference>
<comment type="cofactor">
    <cofactor evidence="2">
        <name>Mn(2+)</name>
        <dbReference type="ChEBI" id="CHEBI:29035"/>
    </cofactor>
</comment>
<dbReference type="InterPro" id="IPR029149">
    <property type="entry name" value="Creatin/AminoP/Spt16_N"/>
</dbReference>
<dbReference type="CDD" id="cd01087">
    <property type="entry name" value="Prolidase"/>
    <property type="match status" value="1"/>
</dbReference>
<sequence length="461" mass="51844">MSSSVCLPASEFAKRRQRLLKKLGKGSIAIVPAATHQIRNRDAEYPFRQNSDFQYLTGFPEPDAVAVFIPNRADGEYVLFCLPKDPHAERWTGIRVGIDDAKTRYGADQAFLLDELDQRLPQLLRGCEQVYYDLGLNPTFDQRVIGYLNQLRQQARAGVQIPHTLTMLERIVHDMRLFKSPAELKLMRHAAQTSARAHTYAMQICEPGLYEYELDAVFAHEFRQDNMQAAYTTIVGGGKNACILHYIENNARLQDGDLVLIDAGAEYDCYASDITRTFPVNGRFSPEQRALYQIVLDAQQAAIAAAQPGNTWDDPHQAAVKVLAQGLIDVGILQGSLEDALKVPDRVAGEPPKEAPYRQFYMHRTGHWLGLDVHDVGDYKVNGQWRILQPGMVLTVEPGLYISPAENVDPKWWNIGIRIEDDVLITKTGNEILTKDVVKEIAEIEALIRLRVKPRPSGRKG</sequence>
<dbReference type="PANTHER" id="PTHR43226:SF4">
    <property type="entry name" value="XAA-PRO AMINOPEPTIDASE 3"/>
    <property type="match status" value="1"/>
</dbReference>
<dbReference type="GO" id="GO:0030145">
    <property type="term" value="F:manganese ion binding"/>
    <property type="evidence" value="ECO:0007669"/>
    <property type="project" value="InterPro"/>
</dbReference>
<evidence type="ECO:0000313" key="15">
    <source>
        <dbReference type="EMBL" id="WGZ91969.1"/>
    </source>
</evidence>
<dbReference type="AlphaFoldDB" id="A0AA95HBG7"/>
<evidence type="ECO:0000256" key="2">
    <source>
        <dbReference type="ARBA" id="ARBA00001936"/>
    </source>
</evidence>
<evidence type="ECO:0000256" key="3">
    <source>
        <dbReference type="ARBA" id="ARBA00008766"/>
    </source>
</evidence>
<dbReference type="GO" id="GO:0070006">
    <property type="term" value="F:metalloaminopeptidase activity"/>
    <property type="evidence" value="ECO:0007669"/>
    <property type="project" value="InterPro"/>
</dbReference>
<keyword evidence="9" id="KW-0464">Manganese</keyword>
<evidence type="ECO:0000256" key="1">
    <source>
        <dbReference type="ARBA" id="ARBA00001424"/>
    </source>
</evidence>
<dbReference type="Pfam" id="PF00557">
    <property type="entry name" value="Peptidase_M24"/>
    <property type="match status" value="1"/>
</dbReference>
<gene>
    <name evidence="15" type="primary">pepP</name>
    <name evidence="15" type="ORF">QJT80_05680</name>
</gene>
<evidence type="ECO:0000256" key="13">
    <source>
        <dbReference type="RuleBase" id="RU000590"/>
    </source>
</evidence>
<dbReference type="InterPro" id="IPR007865">
    <property type="entry name" value="Aminopep_P_N"/>
</dbReference>
<dbReference type="InterPro" id="IPR036005">
    <property type="entry name" value="Creatinase/aminopeptidase-like"/>
</dbReference>
<keyword evidence="8" id="KW-0482">Metalloprotease</keyword>
<dbReference type="FunFam" id="3.90.230.10:FF:000002">
    <property type="entry name" value="Xaa-Pro aminopeptidase 3"/>
    <property type="match status" value="1"/>
</dbReference>
<accession>A0AA95HBG7</accession>
<organism evidence="15">
    <name type="scientific">Candidatus Thiocaldithrix dubininis</name>
    <dbReference type="NCBI Taxonomy" id="3080823"/>
    <lineage>
        <taxon>Bacteria</taxon>
        <taxon>Pseudomonadati</taxon>
        <taxon>Pseudomonadota</taxon>
        <taxon>Gammaproteobacteria</taxon>
        <taxon>Thiotrichales</taxon>
        <taxon>Thiotrichaceae</taxon>
        <taxon>Candidatus Thiocaldithrix</taxon>
    </lineage>
</organism>
<dbReference type="KEGG" id="tdu:QJT80_05680"/>
<keyword evidence="6 13" id="KW-0479">Metal-binding</keyword>
<evidence type="ECO:0000256" key="6">
    <source>
        <dbReference type="ARBA" id="ARBA00022723"/>
    </source>
</evidence>
<keyword evidence="15" id="KW-0031">Aminopeptidase</keyword>
<dbReference type="Gene3D" id="3.90.230.10">
    <property type="entry name" value="Creatinase/methionine aminopeptidase superfamily"/>
    <property type="match status" value="1"/>
</dbReference>
<dbReference type="SUPFAM" id="SSF53092">
    <property type="entry name" value="Creatinase/prolidase N-terminal domain"/>
    <property type="match status" value="1"/>
</dbReference>
<dbReference type="NCBIfam" id="NF008131">
    <property type="entry name" value="PRK10879.1"/>
    <property type="match status" value="1"/>
</dbReference>
<dbReference type="InterPro" id="IPR001131">
    <property type="entry name" value="Peptidase_M24B_aminopep-P_CS"/>
</dbReference>
<proteinExistence type="inferred from homology"/>
<evidence type="ECO:0000256" key="10">
    <source>
        <dbReference type="ARBA" id="ARBA00069363"/>
    </source>
</evidence>
<dbReference type="SUPFAM" id="SSF55920">
    <property type="entry name" value="Creatinase/aminopeptidase"/>
    <property type="match status" value="1"/>
</dbReference>
<evidence type="ECO:0000259" key="14">
    <source>
        <dbReference type="SMART" id="SM01011"/>
    </source>
</evidence>
<dbReference type="EC" id="3.4.11.9" evidence="4"/>
<dbReference type="SMART" id="SM01011">
    <property type="entry name" value="AMP_N"/>
    <property type="match status" value="1"/>
</dbReference>
<dbReference type="GO" id="GO:0005829">
    <property type="term" value="C:cytosol"/>
    <property type="evidence" value="ECO:0007669"/>
    <property type="project" value="TreeGrafter"/>
</dbReference>
<dbReference type="Gene3D" id="3.40.350.10">
    <property type="entry name" value="Creatinase/prolidase N-terminal domain"/>
    <property type="match status" value="1"/>
</dbReference>
<evidence type="ECO:0000256" key="7">
    <source>
        <dbReference type="ARBA" id="ARBA00022801"/>
    </source>
</evidence>
<feature type="domain" description="Aminopeptidase P N-terminal" evidence="14">
    <location>
        <begin position="7"/>
        <end position="141"/>
    </location>
</feature>
<evidence type="ECO:0000256" key="4">
    <source>
        <dbReference type="ARBA" id="ARBA00012574"/>
    </source>
</evidence>
<keyword evidence="5" id="KW-0645">Protease</keyword>
<reference evidence="15" key="1">
    <citation type="journal article" date="2023" name="Int. J. Mol. Sci.">
        <title>Metagenomics Revealed a New Genus 'Candidatus Thiocaldithrix dubininis' gen. nov., sp. nov. and a New Species 'Candidatus Thiothrix putei' sp. nov. in the Family Thiotrichaceae, Some Members of Which Have Traits of Both Na+- and H+-Motive Energetics.</title>
        <authorList>
            <person name="Ravin N.V."/>
            <person name="Muntyan M.S."/>
            <person name="Smolyakov D.D."/>
            <person name="Rudenko T.S."/>
            <person name="Beletsky A.V."/>
            <person name="Mardanov A.V."/>
            <person name="Grabovich M.Y."/>
        </authorList>
    </citation>
    <scope>NUCLEOTIDE SEQUENCE</scope>
    <source>
        <strain evidence="15">GKL-01</strain>
    </source>
</reference>
<comment type="similarity">
    <text evidence="3 13">Belongs to the peptidase M24B family.</text>
</comment>